<dbReference type="AlphaFoldDB" id="A0A6P0GM74"/>
<dbReference type="PANTHER" id="PTHR43335:SF4">
    <property type="entry name" value="ABC TRANSPORTER, ATP-BINDING PROTEIN"/>
    <property type="match status" value="1"/>
</dbReference>
<dbReference type="InterPro" id="IPR003439">
    <property type="entry name" value="ABC_transporter-like_ATP-bd"/>
</dbReference>
<comment type="similarity">
    <text evidence="1">Belongs to the ABC transporter superfamily.</text>
</comment>
<organism evidence="7 8">
    <name type="scientific">Geodermatophilus normandii</name>
    <dbReference type="NCBI Taxonomy" id="1137989"/>
    <lineage>
        <taxon>Bacteria</taxon>
        <taxon>Bacillati</taxon>
        <taxon>Actinomycetota</taxon>
        <taxon>Actinomycetes</taxon>
        <taxon>Geodermatophilales</taxon>
        <taxon>Geodermatophilaceae</taxon>
        <taxon>Geodermatophilus</taxon>
    </lineage>
</organism>
<dbReference type="InterPro" id="IPR003593">
    <property type="entry name" value="AAA+_ATPase"/>
</dbReference>
<comment type="caution">
    <text evidence="7">The sequence shown here is derived from an EMBL/GenBank/DDBJ whole genome shotgun (WGS) entry which is preliminary data.</text>
</comment>
<proteinExistence type="inferred from homology"/>
<dbReference type="Pfam" id="PF00005">
    <property type="entry name" value="ABC_tran"/>
    <property type="match status" value="1"/>
</dbReference>
<name>A0A6P0GM74_9ACTN</name>
<reference evidence="7 8" key="1">
    <citation type="submission" date="2019-12" db="EMBL/GenBank/DDBJ databases">
        <title>WGS of CPCC 203550 I12A-02606.</title>
        <authorList>
            <person name="Jiang Z."/>
        </authorList>
    </citation>
    <scope>NUCLEOTIDE SEQUENCE [LARGE SCALE GENOMIC DNA]</scope>
    <source>
        <strain evidence="7 8">I12A-02606</strain>
    </source>
</reference>
<evidence type="ECO:0000256" key="1">
    <source>
        <dbReference type="ARBA" id="ARBA00005417"/>
    </source>
</evidence>
<dbReference type="SMART" id="SM00382">
    <property type="entry name" value="AAA"/>
    <property type="match status" value="1"/>
</dbReference>
<evidence type="ECO:0000256" key="4">
    <source>
        <dbReference type="ARBA" id="ARBA00022840"/>
    </source>
</evidence>
<sequence length="331" mass="34736">MSRRGRSRPPAGEGGGRTARGRRGAGPAGDRSVVIEVRGLTKRYGEVVAVDDLTFDVPEGTVTAFLGRNGAGKSTTLRMLLGLDRPTAGTARIGGRAYADLERPLRSVGALLDSSAAHPARTARDHLRWLAAGNALPAHRVREVLDLVGLRAAAGRRVRGFSLGMRQRLGIAAALLGDPPVLLLDEPVNGLDAEGIRWLRAFLRGLAADGRTVLVSSHLMGEAAQTADHLLVVGSGRLLADTPLPAFLVEHTARRVRVRTEQPDRLRGLLLAAGATVTRDDGALRVAGVDAAHVGAVAARHGVPLLELGSDGRSLEDAFLELTAATREAAA</sequence>
<keyword evidence="2" id="KW-0813">Transport</keyword>
<dbReference type="PROSITE" id="PS00211">
    <property type="entry name" value="ABC_TRANSPORTER_1"/>
    <property type="match status" value="1"/>
</dbReference>
<accession>A0A6P0GM74</accession>
<dbReference type="GO" id="GO:0016887">
    <property type="term" value="F:ATP hydrolysis activity"/>
    <property type="evidence" value="ECO:0007669"/>
    <property type="project" value="InterPro"/>
</dbReference>
<evidence type="ECO:0000259" key="6">
    <source>
        <dbReference type="PROSITE" id="PS50893"/>
    </source>
</evidence>
<keyword evidence="4 7" id="KW-0067">ATP-binding</keyword>
<evidence type="ECO:0000256" key="3">
    <source>
        <dbReference type="ARBA" id="ARBA00022741"/>
    </source>
</evidence>
<dbReference type="PANTHER" id="PTHR43335">
    <property type="entry name" value="ABC TRANSPORTER, ATP-BINDING PROTEIN"/>
    <property type="match status" value="1"/>
</dbReference>
<dbReference type="GO" id="GO:0005524">
    <property type="term" value="F:ATP binding"/>
    <property type="evidence" value="ECO:0007669"/>
    <property type="project" value="UniProtKB-KW"/>
</dbReference>
<evidence type="ECO:0000256" key="5">
    <source>
        <dbReference type="SAM" id="MobiDB-lite"/>
    </source>
</evidence>
<dbReference type="PROSITE" id="PS50893">
    <property type="entry name" value="ABC_TRANSPORTER_2"/>
    <property type="match status" value="1"/>
</dbReference>
<evidence type="ECO:0000313" key="8">
    <source>
        <dbReference type="Proteomes" id="UP000471126"/>
    </source>
</evidence>
<dbReference type="EMBL" id="JAAGWE010000039">
    <property type="protein sequence ID" value="NEM08429.1"/>
    <property type="molecule type" value="Genomic_DNA"/>
</dbReference>
<evidence type="ECO:0000256" key="2">
    <source>
        <dbReference type="ARBA" id="ARBA00022448"/>
    </source>
</evidence>
<evidence type="ECO:0000313" key="7">
    <source>
        <dbReference type="EMBL" id="NEM08429.1"/>
    </source>
</evidence>
<feature type="region of interest" description="Disordered" evidence="5">
    <location>
        <begin position="1"/>
        <end position="30"/>
    </location>
</feature>
<keyword evidence="3" id="KW-0547">Nucleotide-binding</keyword>
<gene>
    <name evidence="7" type="ORF">GCU54_20885</name>
</gene>
<dbReference type="InterPro" id="IPR027417">
    <property type="entry name" value="P-loop_NTPase"/>
</dbReference>
<protein>
    <submittedName>
        <fullName evidence="7">ATP-binding cassette domain-containing protein</fullName>
    </submittedName>
</protein>
<dbReference type="SUPFAM" id="SSF52540">
    <property type="entry name" value="P-loop containing nucleoside triphosphate hydrolases"/>
    <property type="match status" value="1"/>
</dbReference>
<dbReference type="Gene3D" id="3.40.50.300">
    <property type="entry name" value="P-loop containing nucleotide triphosphate hydrolases"/>
    <property type="match status" value="1"/>
</dbReference>
<dbReference type="InterPro" id="IPR017871">
    <property type="entry name" value="ABC_transporter-like_CS"/>
</dbReference>
<feature type="domain" description="ABC transporter" evidence="6">
    <location>
        <begin position="35"/>
        <end position="260"/>
    </location>
</feature>
<dbReference type="Proteomes" id="UP000471126">
    <property type="component" value="Unassembled WGS sequence"/>
</dbReference>